<protein>
    <recommendedName>
        <fullName evidence="3">Phage antitermination protein Q</fullName>
    </recommendedName>
</protein>
<organism evidence="1 2">
    <name type="scientific">Shewanella submarina</name>
    <dbReference type="NCBI Taxonomy" id="2016376"/>
    <lineage>
        <taxon>Bacteria</taxon>
        <taxon>Pseudomonadati</taxon>
        <taxon>Pseudomonadota</taxon>
        <taxon>Gammaproteobacteria</taxon>
        <taxon>Alteromonadales</taxon>
        <taxon>Shewanellaceae</taxon>
        <taxon>Shewanella</taxon>
    </lineage>
</organism>
<dbReference type="RefSeq" id="WP_248936459.1">
    <property type="nucleotide sequence ID" value="NZ_JAKILF010000005.1"/>
</dbReference>
<name>A0ABV7G8L1_9GAMM</name>
<reference evidence="2" key="1">
    <citation type="journal article" date="2019" name="Int. J. Syst. Evol. Microbiol.">
        <title>The Global Catalogue of Microorganisms (GCM) 10K type strain sequencing project: providing services to taxonomists for standard genome sequencing and annotation.</title>
        <authorList>
            <consortium name="The Broad Institute Genomics Platform"/>
            <consortium name="The Broad Institute Genome Sequencing Center for Infectious Disease"/>
            <person name="Wu L."/>
            <person name="Ma J."/>
        </authorList>
    </citation>
    <scope>NUCLEOTIDE SEQUENCE [LARGE SCALE GENOMIC DNA]</scope>
    <source>
        <strain evidence="2">KCTC 52277</strain>
    </source>
</reference>
<proteinExistence type="predicted"/>
<comment type="caution">
    <text evidence="1">The sequence shown here is derived from an EMBL/GenBank/DDBJ whole genome shotgun (WGS) entry which is preliminary data.</text>
</comment>
<dbReference type="Proteomes" id="UP001595621">
    <property type="component" value="Unassembled WGS sequence"/>
</dbReference>
<keyword evidence="2" id="KW-1185">Reference proteome</keyword>
<accession>A0ABV7G8L1</accession>
<evidence type="ECO:0008006" key="3">
    <source>
        <dbReference type="Google" id="ProtNLM"/>
    </source>
</evidence>
<evidence type="ECO:0000313" key="2">
    <source>
        <dbReference type="Proteomes" id="UP001595621"/>
    </source>
</evidence>
<evidence type="ECO:0000313" key="1">
    <source>
        <dbReference type="EMBL" id="MFC3136656.1"/>
    </source>
</evidence>
<sequence>MKWTFDQLLEVWAYWVINKGAVPVTDVARWFQGEQVQAGECTNRKAGTDLLLSSPYFSILTDIYINDLTDIQREVLAVELGIVDLNGVKPNKFLGIKQPTYAKRLHDAKQAVMVKIDQGLRARKLERLLMYRLTRTSTLKSANIQLSELHTLTLYKR</sequence>
<gene>
    <name evidence="1" type="ORF">ACFOE0_00425</name>
</gene>
<dbReference type="EMBL" id="JBHRTD010000001">
    <property type="protein sequence ID" value="MFC3136656.1"/>
    <property type="molecule type" value="Genomic_DNA"/>
</dbReference>